<proteinExistence type="inferred from homology"/>
<reference evidence="3" key="1">
    <citation type="submission" date="2015-10" db="EMBL/GenBank/DDBJ databases">
        <authorList>
            <person name="Gilbert D.G."/>
        </authorList>
    </citation>
    <scope>NUCLEOTIDE SEQUENCE</scope>
</reference>
<evidence type="ECO:0000256" key="1">
    <source>
        <dbReference type="ARBA" id="ARBA00006484"/>
    </source>
</evidence>
<gene>
    <name evidence="3" type="ORF">MGWOODY_Clf252</name>
</gene>
<dbReference type="InterPro" id="IPR036291">
    <property type="entry name" value="NAD(P)-bd_dom_sf"/>
</dbReference>
<dbReference type="FunFam" id="3.40.50.720:FF:000084">
    <property type="entry name" value="Short-chain dehydrogenase reductase"/>
    <property type="match status" value="1"/>
</dbReference>
<protein>
    <submittedName>
        <fullName evidence="3">3-oxoacyl-[acyl-carrier protein] reductase</fullName>
        <ecNumber evidence="3">1.1.1.100</ecNumber>
    </submittedName>
</protein>
<dbReference type="PANTHER" id="PTHR42760">
    <property type="entry name" value="SHORT-CHAIN DEHYDROGENASES/REDUCTASES FAMILY MEMBER"/>
    <property type="match status" value="1"/>
</dbReference>
<dbReference type="InterPro" id="IPR057326">
    <property type="entry name" value="KR_dom"/>
</dbReference>
<dbReference type="GO" id="GO:0004316">
    <property type="term" value="F:3-oxoacyl-[acyl-carrier-protein] reductase (NADPH) activity"/>
    <property type="evidence" value="ECO:0007669"/>
    <property type="project" value="UniProtKB-EC"/>
</dbReference>
<dbReference type="Gene3D" id="3.40.50.720">
    <property type="entry name" value="NAD(P)-binding Rossmann-like Domain"/>
    <property type="match status" value="1"/>
</dbReference>
<evidence type="ECO:0000313" key="3">
    <source>
        <dbReference type="EMBL" id="CUV03070.1"/>
    </source>
</evidence>
<dbReference type="EMBL" id="FAXA01000352">
    <property type="protein sequence ID" value="CUV03070.1"/>
    <property type="molecule type" value="Genomic_DNA"/>
</dbReference>
<dbReference type="InterPro" id="IPR020904">
    <property type="entry name" value="Sc_DH/Rdtase_CS"/>
</dbReference>
<dbReference type="SMART" id="SM00822">
    <property type="entry name" value="PKS_KR"/>
    <property type="match status" value="1"/>
</dbReference>
<organism evidence="3">
    <name type="scientific">hydrothermal vent metagenome</name>
    <dbReference type="NCBI Taxonomy" id="652676"/>
    <lineage>
        <taxon>unclassified sequences</taxon>
        <taxon>metagenomes</taxon>
        <taxon>ecological metagenomes</taxon>
    </lineage>
</organism>
<name>A0A160VE83_9ZZZZ</name>
<dbReference type="Pfam" id="PF00106">
    <property type="entry name" value="adh_short"/>
    <property type="match status" value="1"/>
</dbReference>
<sequence>MLESLSLDGKSVVITGGGTGLGRAMVRDMARAGANLVIAGRRTGPIEEAATEAISLGVDATFVATDVTDSSQVANLMKTCLSRFGKIDVLLNNAGAVSDNVRKPIWEHTDEEWDRIMRVNLTGAFFCAREVSQTMVAQEHGKIINVASGFGLRGGREIYMYCCSKGGMIQLSRVLSFNLARYGITANTIVPGFVPTGATDSMAASLPRGGEFLPSGKLGKPEDFGPMAVFLASAASDYMTGEMFIADGGGLAAGIYPTGHAPVIPLEA</sequence>
<feature type="domain" description="Ketoreductase" evidence="2">
    <location>
        <begin position="10"/>
        <end position="192"/>
    </location>
</feature>
<dbReference type="PROSITE" id="PS00061">
    <property type="entry name" value="ADH_SHORT"/>
    <property type="match status" value="1"/>
</dbReference>
<accession>A0A160VE83</accession>
<dbReference type="PRINTS" id="PR00080">
    <property type="entry name" value="SDRFAMILY"/>
</dbReference>
<comment type="similarity">
    <text evidence="1">Belongs to the short-chain dehydrogenases/reductases (SDR) family.</text>
</comment>
<dbReference type="EC" id="1.1.1.100" evidence="3"/>
<dbReference type="AlphaFoldDB" id="A0A160VE83"/>
<evidence type="ECO:0000259" key="2">
    <source>
        <dbReference type="SMART" id="SM00822"/>
    </source>
</evidence>
<keyword evidence="3" id="KW-0560">Oxidoreductase</keyword>
<dbReference type="InterPro" id="IPR002347">
    <property type="entry name" value="SDR_fam"/>
</dbReference>
<dbReference type="SUPFAM" id="SSF51735">
    <property type="entry name" value="NAD(P)-binding Rossmann-fold domains"/>
    <property type="match status" value="1"/>
</dbReference>
<dbReference type="CDD" id="cd05233">
    <property type="entry name" value="SDR_c"/>
    <property type="match status" value="1"/>
</dbReference>
<dbReference type="PRINTS" id="PR00081">
    <property type="entry name" value="GDHRDH"/>
</dbReference>